<dbReference type="RefSeq" id="WP_054345393.1">
    <property type="nucleotide sequence ID" value="NZ_CACRUA010000027.1"/>
</dbReference>
<reference evidence="1" key="1">
    <citation type="submission" date="2023-01" db="EMBL/GenBank/DDBJ databases">
        <title>Human gut microbiome strain richness.</title>
        <authorList>
            <person name="Chen-Liaw A."/>
        </authorList>
    </citation>
    <scope>NUCLEOTIDE SEQUENCE</scope>
    <source>
        <strain evidence="1">B1_m1001713B170214d0_201011</strain>
    </source>
</reference>
<dbReference type="Proteomes" id="UP001300871">
    <property type="component" value="Unassembled WGS sequence"/>
</dbReference>
<evidence type="ECO:0000313" key="2">
    <source>
        <dbReference type="Proteomes" id="UP001300871"/>
    </source>
</evidence>
<name>A0AAW6AQ62_CLOSY</name>
<dbReference type="EMBL" id="JAQLGM010000005">
    <property type="protein sequence ID" value="MDB1999210.1"/>
    <property type="molecule type" value="Genomic_DNA"/>
</dbReference>
<evidence type="ECO:0000313" key="1">
    <source>
        <dbReference type="EMBL" id="MDB1999210.1"/>
    </source>
</evidence>
<comment type="caution">
    <text evidence="1">The sequence shown here is derived from an EMBL/GenBank/DDBJ whole genome shotgun (WGS) entry which is preliminary data.</text>
</comment>
<dbReference type="GeneID" id="57970012"/>
<protein>
    <recommendedName>
        <fullName evidence="3">XRE family transcriptional regulator</fullName>
    </recommendedName>
</protein>
<proteinExistence type="predicted"/>
<gene>
    <name evidence="1" type="ORF">PM006_03245</name>
</gene>
<evidence type="ECO:0008006" key="3">
    <source>
        <dbReference type="Google" id="ProtNLM"/>
    </source>
</evidence>
<sequence>MTQEKLREIYKERLKREKQTYISEQLKVGACVLSRFKAGKIELYPHLAKRLEDYLTASQK</sequence>
<dbReference type="AlphaFoldDB" id="A0AAW6AQ62"/>
<organism evidence="1 2">
    <name type="scientific">Clostridium symbiosum</name>
    <name type="common">Bacteroides symbiosus</name>
    <dbReference type="NCBI Taxonomy" id="1512"/>
    <lineage>
        <taxon>Bacteria</taxon>
        <taxon>Bacillati</taxon>
        <taxon>Bacillota</taxon>
        <taxon>Clostridia</taxon>
        <taxon>Lachnospirales</taxon>
        <taxon>Lachnospiraceae</taxon>
        <taxon>Otoolea</taxon>
    </lineage>
</organism>
<accession>A0AAW6AQ62</accession>